<dbReference type="InterPro" id="IPR005517">
    <property type="entry name" value="Transl_elong_EFG/EF2_IV"/>
</dbReference>
<feature type="region of interest" description="Disordered" evidence="7">
    <location>
        <begin position="408"/>
        <end position="444"/>
    </location>
</feature>
<dbReference type="CDD" id="cd01681">
    <property type="entry name" value="aeEF2_snRNP_like_IV"/>
    <property type="match status" value="1"/>
</dbReference>
<dbReference type="InterPro" id="IPR035647">
    <property type="entry name" value="EFG_III/V"/>
</dbReference>
<feature type="region of interest" description="Disordered" evidence="7">
    <location>
        <begin position="113"/>
        <end position="137"/>
    </location>
</feature>
<dbReference type="PROSITE" id="PS51722">
    <property type="entry name" value="G_TR_2"/>
    <property type="match status" value="1"/>
</dbReference>
<feature type="compositionally biased region" description="Basic and acidic residues" evidence="7">
    <location>
        <begin position="432"/>
        <end position="444"/>
    </location>
</feature>
<evidence type="ECO:0000313" key="10">
    <source>
        <dbReference type="Proteomes" id="UP001642484"/>
    </source>
</evidence>
<dbReference type="Gene3D" id="3.30.70.870">
    <property type="entry name" value="Elongation Factor G (Translational Gtpase), domain 3"/>
    <property type="match status" value="1"/>
</dbReference>
<dbReference type="InterPro" id="IPR020568">
    <property type="entry name" value="Ribosomal_Su5_D2-typ_SF"/>
</dbReference>
<keyword evidence="3" id="KW-0547">Nucleotide-binding</keyword>
<keyword evidence="10" id="KW-1185">Reference proteome</keyword>
<dbReference type="CDD" id="cd04096">
    <property type="entry name" value="eEF2_snRNP_like_C"/>
    <property type="match status" value="1"/>
</dbReference>
<comment type="caution">
    <text evidence="9">The sequence shown here is derived from an EMBL/GenBank/DDBJ whole genome shotgun (WGS) entry which is preliminary data.</text>
</comment>
<dbReference type="Pfam" id="PF00009">
    <property type="entry name" value="GTP_EFTU"/>
    <property type="match status" value="1"/>
</dbReference>
<feature type="compositionally biased region" description="Acidic residues" evidence="7">
    <location>
        <begin position="86"/>
        <end position="95"/>
    </location>
</feature>
<comment type="subcellular location">
    <subcellularLocation>
        <location evidence="1">Cytoplasm</location>
    </subcellularLocation>
</comment>
<evidence type="ECO:0000256" key="4">
    <source>
        <dbReference type="ARBA" id="ARBA00022768"/>
    </source>
</evidence>
<dbReference type="SUPFAM" id="SSF54980">
    <property type="entry name" value="EF-G C-terminal domain-like"/>
    <property type="match status" value="2"/>
</dbReference>
<gene>
    <name evidence="9" type="ORF">CCMP2556_LOCUS43078</name>
</gene>
<feature type="domain" description="Tr-type G" evidence="8">
    <location>
        <begin position="602"/>
        <end position="814"/>
    </location>
</feature>
<dbReference type="PANTHER" id="PTHR42908:SF10">
    <property type="entry name" value="EUKARYOTIC TRANSLATION ELONGATION FACTOR 2"/>
    <property type="match status" value="1"/>
</dbReference>
<dbReference type="InterPro" id="IPR000640">
    <property type="entry name" value="EFG_V-like"/>
</dbReference>
<dbReference type="InterPro" id="IPR004161">
    <property type="entry name" value="EFTu-like_2"/>
</dbReference>
<dbReference type="SMART" id="SM00889">
    <property type="entry name" value="EFG_IV"/>
    <property type="match status" value="1"/>
</dbReference>
<reference evidence="9 10" key="1">
    <citation type="submission" date="2024-02" db="EMBL/GenBank/DDBJ databases">
        <authorList>
            <person name="Chen Y."/>
            <person name="Shah S."/>
            <person name="Dougan E. K."/>
            <person name="Thang M."/>
            <person name="Chan C."/>
        </authorList>
    </citation>
    <scope>NUCLEOTIDE SEQUENCE [LARGE SCALE GENOMIC DNA]</scope>
</reference>
<dbReference type="EMBL" id="CAXAMN010024729">
    <property type="protein sequence ID" value="CAK9089513.1"/>
    <property type="molecule type" value="Genomic_DNA"/>
</dbReference>
<dbReference type="InterPro" id="IPR009000">
    <property type="entry name" value="Transl_B-barrel_sf"/>
</dbReference>
<dbReference type="Pfam" id="PF03764">
    <property type="entry name" value="EFG_IV"/>
    <property type="match status" value="1"/>
</dbReference>
<dbReference type="CDD" id="cd16268">
    <property type="entry name" value="EF2_II"/>
    <property type="match status" value="1"/>
</dbReference>
<dbReference type="Pfam" id="PF00679">
    <property type="entry name" value="EFG_C"/>
    <property type="match status" value="1"/>
</dbReference>
<feature type="region of interest" description="Disordered" evidence="7">
    <location>
        <begin position="51"/>
        <end position="95"/>
    </location>
</feature>
<dbReference type="Pfam" id="PF03144">
    <property type="entry name" value="GTP_EFTU_D2"/>
    <property type="match status" value="1"/>
</dbReference>
<proteinExistence type="predicted"/>
<evidence type="ECO:0000256" key="7">
    <source>
        <dbReference type="SAM" id="MobiDB-lite"/>
    </source>
</evidence>
<organism evidence="9 10">
    <name type="scientific">Durusdinium trenchii</name>
    <dbReference type="NCBI Taxonomy" id="1381693"/>
    <lineage>
        <taxon>Eukaryota</taxon>
        <taxon>Sar</taxon>
        <taxon>Alveolata</taxon>
        <taxon>Dinophyceae</taxon>
        <taxon>Suessiales</taxon>
        <taxon>Symbiodiniaceae</taxon>
        <taxon>Durusdinium</taxon>
    </lineage>
</organism>
<dbReference type="InterPro" id="IPR027417">
    <property type="entry name" value="P-loop_NTPase"/>
</dbReference>
<dbReference type="InterPro" id="IPR041095">
    <property type="entry name" value="EFG_II"/>
</dbReference>
<dbReference type="NCBIfam" id="TIGR00231">
    <property type="entry name" value="small_GTP"/>
    <property type="match status" value="1"/>
</dbReference>
<keyword evidence="4" id="KW-0251">Elongation factor</keyword>
<dbReference type="Gene3D" id="2.40.30.10">
    <property type="entry name" value="Translation factors"/>
    <property type="match status" value="1"/>
</dbReference>
<dbReference type="SMART" id="SM00838">
    <property type="entry name" value="EFG_C"/>
    <property type="match status" value="1"/>
</dbReference>
<dbReference type="Gene3D" id="3.30.70.240">
    <property type="match status" value="1"/>
</dbReference>
<dbReference type="InterPro" id="IPR005225">
    <property type="entry name" value="Small_GTP-bd"/>
</dbReference>
<evidence type="ECO:0000256" key="1">
    <source>
        <dbReference type="ARBA" id="ARBA00004496"/>
    </source>
</evidence>
<keyword evidence="6" id="KW-0342">GTP-binding</keyword>
<evidence type="ECO:0000259" key="8">
    <source>
        <dbReference type="PROSITE" id="PS51722"/>
    </source>
</evidence>
<dbReference type="Proteomes" id="UP001642484">
    <property type="component" value="Unassembled WGS sequence"/>
</dbReference>
<dbReference type="Gene3D" id="3.40.50.300">
    <property type="entry name" value="P-loop containing nucleotide triphosphate hydrolases"/>
    <property type="match status" value="1"/>
</dbReference>
<dbReference type="Pfam" id="PF14492">
    <property type="entry name" value="EFG_III"/>
    <property type="match status" value="1"/>
</dbReference>
<dbReference type="CDD" id="cd16261">
    <property type="entry name" value="EF2_snRNP_III"/>
    <property type="match status" value="1"/>
</dbReference>
<dbReference type="SUPFAM" id="SSF54211">
    <property type="entry name" value="Ribosomal protein S5 domain 2-like"/>
    <property type="match status" value="1"/>
</dbReference>
<evidence type="ECO:0000256" key="6">
    <source>
        <dbReference type="ARBA" id="ARBA00023134"/>
    </source>
</evidence>
<dbReference type="CDD" id="cd01885">
    <property type="entry name" value="EF2"/>
    <property type="match status" value="1"/>
</dbReference>
<protein>
    <recommendedName>
        <fullName evidence="8">Tr-type G domain-containing protein</fullName>
    </recommendedName>
</protein>
<evidence type="ECO:0000313" key="9">
    <source>
        <dbReference type="EMBL" id="CAK9089513.1"/>
    </source>
</evidence>
<dbReference type="PRINTS" id="PR00315">
    <property type="entry name" value="ELONGATNFCT"/>
</dbReference>
<name>A0ABP0QPJ0_9DINO</name>
<dbReference type="Gene3D" id="3.30.230.10">
    <property type="match status" value="1"/>
</dbReference>
<dbReference type="SUPFAM" id="SSF52540">
    <property type="entry name" value="P-loop containing nucleoside triphosphate hydrolases"/>
    <property type="match status" value="1"/>
</dbReference>
<accession>A0ABP0QPJ0</accession>
<keyword evidence="5" id="KW-0648">Protein biosynthesis</keyword>
<sequence>MEQVLSQFDDAAKRLEGLYHQVLESMEQWRKQHKILIDLSREVVTQMSCDGTGAPASLVPAVPAGPGPARERERIDSDATQPACDDAAEDADEDYDADPVEVEISKKVLAEDMPDQPSIGSEEHTQPAENTQASQARLLLPENRDRLGKRFAHYQMHVLCQKISEYDAAGFDLGRTVEELKADIFADLERIPDTEWASSSRENVRPTAETKSLQKTLGLVTHAHYRGIPMPSKDTYHFRSLTRKILTLGQRLAENAGMDFTATSIQLNKDLRSKPHRDKNNKGPSLIVGLGTWKGGETFVQDEDGPDSYTLEEDIPHIGERGRVLRGRKHDIHQLRQFDGNKVHCTIAFEGRRYALVFYSIGRSYEQTPGLARVFLQKLGFPLPPADFAAPARPEFDQLAWSAVEGKAVEDQPGRHVPPCGRLQPPSAPEPPNKRPRVEFTEKDDQALKRLKEDKASRPNWMVVASKFDGRFSVDELKTRMSWCLSDFRLAGRWLWTERRRAGRAAVCGFQLRQRRDPSVTARIVVTFPRPFSDLSGWDVLGLVVREEVASALNSGVVTHASRPQRAVCSVRSRRNPLAERSVHLMPHFTMEQVRSLMDQTEKIRSLSIIAHVDHGKTTLADSLVSRAGIISAKAAGEARFTHGRKDEQERGVTIKSTGVTLCFEHDSDGHPQPYLVNLIDSPGHVDFSSEVTAALRITDGAIVVVDCIEGCAVQTETVLRQALQERVKPCLFVNKVDRCILEMQMDAEDMYLRFRTAIENVNVIIATYNDASMGDLQVRPEAGNVAFGSGLHGWGFGVEHFAKMLSAKTGGNKSRMMEKLWGDWFYHPKKKVWTNVQHPEDCEEPLQRGFCQYIMNPINQLIHAIVDKDSERYEKMMERLGIVLKGEEKTLTGKQLMKHVMQNWINAGDCLVSMIVNLPSPKVAQRYRVENLYDGPMDDDAAMGIRDCNPQGPLMMYVSKMVPCNKSRFFAFGRVFSGTVATGQKVRIQGPHYKPGTKEDLHVKAIQRTVIMMGRGTEFIQDVPCGNTVALAGVDQYILKSGTITTLEDAHNFTDMKYSVSPVVKVAVKPKDGKDLPKLVEGMKKLSQSDQLVICSVEESGEHVIAGCGELHVEICLKDLREEFAQCDFTVSDPVVSYRETVTETSSQTCLAKSANKHNRLYFTAEPLSSELIQAIEEGSLGPADPKEATKLLSSKFGWDKQVAQKIWCYGPDCDGPNMVVDSTIGAQYLQDIKDSVGSAFQWATKQGPLCEENMRGIRFNLTEVLLHPDKVHRGGGQVMPAVRRCCFASELTAKPTLQEPIFLVEISCPKDALSGIYNCLNLRRGCVFEENQREGTPLVQVKAHLPVSESFGFVASLRQATSGQAFPQCVFDHWESLPGNCLEKGSKMEELVLSIRKRKNLKLQMPLLSDYLDKL</sequence>
<dbReference type="InterPro" id="IPR014721">
    <property type="entry name" value="Ribsml_uS5_D2-typ_fold_subgr"/>
</dbReference>
<evidence type="ECO:0000256" key="5">
    <source>
        <dbReference type="ARBA" id="ARBA00022917"/>
    </source>
</evidence>
<evidence type="ECO:0000256" key="2">
    <source>
        <dbReference type="ARBA" id="ARBA00022490"/>
    </source>
</evidence>
<feature type="compositionally biased region" description="Low complexity" evidence="7">
    <location>
        <begin position="53"/>
        <end position="68"/>
    </location>
</feature>
<dbReference type="SUPFAM" id="SSF50447">
    <property type="entry name" value="Translation proteins"/>
    <property type="match status" value="1"/>
</dbReference>
<dbReference type="InterPro" id="IPR000795">
    <property type="entry name" value="T_Tr_GTP-bd_dom"/>
</dbReference>
<keyword evidence="2" id="KW-0963">Cytoplasm</keyword>
<evidence type="ECO:0000256" key="3">
    <source>
        <dbReference type="ARBA" id="ARBA00022741"/>
    </source>
</evidence>
<dbReference type="PANTHER" id="PTHR42908">
    <property type="entry name" value="TRANSLATION ELONGATION FACTOR-RELATED"/>
    <property type="match status" value="1"/>
</dbReference>